<comment type="caution">
    <text evidence="1">The sequence shown here is derived from an EMBL/GenBank/DDBJ whole genome shotgun (WGS) entry which is preliminary data.</text>
</comment>
<protein>
    <submittedName>
        <fullName evidence="1">Uncharacterized protein</fullName>
    </submittedName>
</protein>
<evidence type="ECO:0000313" key="2">
    <source>
        <dbReference type="Proteomes" id="UP001611415"/>
    </source>
</evidence>
<reference evidence="1 2" key="1">
    <citation type="submission" date="2024-10" db="EMBL/GenBank/DDBJ databases">
        <title>The Natural Products Discovery Center: Release of the First 8490 Sequenced Strains for Exploring Actinobacteria Biosynthetic Diversity.</title>
        <authorList>
            <person name="Kalkreuter E."/>
            <person name="Kautsar S.A."/>
            <person name="Yang D."/>
            <person name="Bader C.D."/>
            <person name="Teijaro C.N."/>
            <person name="Fluegel L."/>
            <person name="Davis C.M."/>
            <person name="Simpson J.R."/>
            <person name="Lauterbach L."/>
            <person name="Steele A.D."/>
            <person name="Gui C."/>
            <person name="Meng S."/>
            <person name="Li G."/>
            <person name="Viehrig K."/>
            <person name="Ye F."/>
            <person name="Su P."/>
            <person name="Kiefer A.F."/>
            <person name="Nichols A."/>
            <person name="Cepeda A.J."/>
            <person name="Yan W."/>
            <person name="Fan B."/>
            <person name="Jiang Y."/>
            <person name="Adhikari A."/>
            <person name="Zheng C.-J."/>
            <person name="Schuster L."/>
            <person name="Cowan T.M."/>
            <person name="Smanski M.J."/>
            <person name="Chevrette M.G."/>
            <person name="De Carvalho L.P.S."/>
            <person name="Shen B."/>
        </authorList>
    </citation>
    <scope>NUCLEOTIDE SEQUENCE [LARGE SCALE GENOMIC DNA]</scope>
    <source>
        <strain evidence="1 2">NPDC019275</strain>
    </source>
</reference>
<dbReference type="Proteomes" id="UP001611415">
    <property type="component" value="Unassembled WGS sequence"/>
</dbReference>
<accession>A0ABW7X8V1</accession>
<evidence type="ECO:0000313" key="1">
    <source>
        <dbReference type="EMBL" id="MFI2477562.1"/>
    </source>
</evidence>
<dbReference type="EMBL" id="JBIRYO010000025">
    <property type="protein sequence ID" value="MFI2477562.1"/>
    <property type="molecule type" value="Genomic_DNA"/>
</dbReference>
<proteinExistence type="predicted"/>
<organism evidence="1 2">
    <name type="scientific">Nocardia xishanensis</name>
    <dbReference type="NCBI Taxonomy" id="238964"/>
    <lineage>
        <taxon>Bacteria</taxon>
        <taxon>Bacillati</taxon>
        <taxon>Actinomycetota</taxon>
        <taxon>Actinomycetes</taxon>
        <taxon>Mycobacteriales</taxon>
        <taxon>Nocardiaceae</taxon>
        <taxon>Nocardia</taxon>
    </lineage>
</organism>
<name>A0ABW7X8V1_9NOCA</name>
<keyword evidence="2" id="KW-1185">Reference proteome</keyword>
<dbReference type="RefSeq" id="WP_357402123.1">
    <property type="nucleotide sequence ID" value="NZ_JBEYCD010000003.1"/>
</dbReference>
<gene>
    <name evidence="1" type="ORF">ACH49W_29660</name>
</gene>
<sequence>MTNEVVRRAAGVGVKLGVASTVAGALVLGQHTVAHAAQTTTFQLPLMKLTQTFGVPSQFNVYLTATVGERPGVTTFGVANPSPFGGGSIFDSHARIYWSNSTTGASGVVDVADRETAPRPCDCAPAPVPVFTGAGDIVALAQAGGFAINISGGLGTFTAV</sequence>